<gene>
    <name evidence="3" type="ORF">AN401_06520</name>
</gene>
<keyword evidence="1" id="KW-0472">Membrane</keyword>
<feature type="transmembrane region" description="Helical" evidence="1">
    <location>
        <begin position="77"/>
        <end position="96"/>
    </location>
</feature>
<feature type="transmembrane region" description="Helical" evidence="1">
    <location>
        <begin position="41"/>
        <end position="65"/>
    </location>
</feature>
<dbReference type="EMBL" id="CP012621">
    <property type="protein sequence ID" value="ATG73554.1"/>
    <property type="molecule type" value="Genomic_DNA"/>
</dbReference>
<dbReference type="KEGG" id="zdf:AN401_06520"/>
<feature type="transmembrane region" description="Helical" evidence="1">
    <location>
        <begin position="108"/>
        <end position="134"/>
    </location>
</feature>
<dbReference type="AlphaFoldDB" id="A0A291HN43"/>
<reference evidence="4" key="1">
    <citation type="submission" date="2015-09" db="EMBL/GenBank/DDBJ databases">
        <authorList>
            <person name="Shao Z."/>
            <person name="Wang L."/>
        </authorList>
    </citation>
    <scope>NUCLEOTIDE SEQUENCE [LARGE SCALE GENOMIC DNA]</scope>
    <source>
        <strain evidence="4">F13-1</strain>
    </source>
</reference>
<dbReference type="InterPro" id="IPR019251">
    <property type="entry name" value="DUF2231_TM"/>
</dbReference>
<evidence type="ECO:0000259" key="2">
    <source>
        <dbReference type="Pfam" id="PF09990"/>
    </source>
</evidence>
<proteinExistence type="predicted"/>
<evidence type="ECO:0000313" key="3">
    <source>
        <dbReference type="EMBL" id="ATG73554.1"/>
    </source>
</evidence>
<keyword evidence="1" id="KW-1133">Transmembrane helix</keyword>
<feature type="domain" description="DUF2231" evidence="2">
    <location>
        <begin position="4"/>
        <end position="133"/>
    </location>
</feature>
<evidence type="ECO:0000313" key="4">
    <source>
        <dbReference type="Proteomes" id="UP000217763"/>
    </source>
</evidence>
<name>A0A291HN43_9GAMM</name>
<evidence type="ECO:0000256" key="1">
    <source>
        <dbReference type="SAM" id="Phobius"/>
    </source>
</evidence>
<keyword evidence="4" id="KW-1185">Reference proteome</keyword>
<sequence>MTGMHHMLVHFPLALWALAALMLLLGVGVRGAAGRLCRGGVLAVLALAWLGALAAIASGLLVWPMEASLNSPLTRNHLLMALWATALWTVITLLVWRGGEQAFSGGRGAVLVVLALVGSGLFAITGTLGGHLAGAPTAMSHLLERLGWNLYGTFYLPYWALLLLLALGGLCLIGGLGNKRR</sequence>
<keyword evidence="1" id="KW-0812">Transmembrane</keyword>
<feature type="transmembrane region" description="Helical" evidence="1">
    <location>
        <begin position="6"/>
        <end position="29"/>
    </location>
</feature>
<dbReference type="Proteomes" id="UP000217763">
    <property type="component" value="Chromosome"/>
</dbReference>
<feature type="transmembrane region" description="Helical" evidence="1">
    <location>
        <begin position="154"/>
        <end position="176"/>
    </location>
</feature>
<dbReference type="Pfam" id="PF09990">
    <property type="entry name" value="DUF2231"/>
    <property type="match status" value="1"/>
</dbReference>
<organism evidence="3 4">
    <name type="scientific">Zobellella denitrificans</name>
    <dbReference type="NCBI Taxonomy" id="347534"/>
    <lineage>
        <taxon>Bacteria</taxon>
        <taxon>Pseudomonadati</taxon>
        <taxon>Pseudomonadota</taxon>
        <taxon>Gammaproteobacteria</taxon>
        <taxon>Aeromonadales</taxon>
        <taxon>Aeromonadaceae</taxon>
        <taxon>Zobellella</taxon>
    </lineage>
</organism>
<protein>
    <submittedName>
        <fullName evidence="3">Heme ABC transporter permease</fullName>
    </submittedName>
</protein>
<accession>A0A291HN43</accession>
<dbReference type="RefSeq" id="WP_096778853.1">
    <property type="nucleotide sequence ID" value="NZ_CP012621.1"/>
</dbReference>